<keyword evidence="2" id="KW-0663">Pyridoxal phosphate</keyword>
<sequence>MRVELGSFFLSGQGTLQQQLYQALREKLLTAQWSSGAFLPSSRQLANELNLSRNTINQVLQQLVAEGYLQGQPGRGYLIVSTAPDQFFQASSGPFKVAETEMELVDYSISLKSGPASGLLQPGVPDLAAFPFALWQKLTQRHSGRAALAGMADVMGYLPLRLALKDYLRQSRQVLCDEDSILITPGAQAALFVAAKLVSKAGDKVAMESPGYPRLRQALQLSEADIHYIDASSEQGIATAELEQLEGCKALFVTPAHQYPLGGIMPLTERLQLLEWSRRQHCVLVEDDYDSEFQFKHRPIASLQGLAQGQGVIYVGSFSKTLFPALRLGYLVLPKQWMPKAAALLQALYGDVALVPQAVTADFILEGHFGRHLRKMRQLYQHKQQYCLNLIREFLPDAILHARYAGLHLCMEFPYSIADQQLTAELVQRGYRIQPLSRYVFSGIKRTGLVIGLAHTTEQQLMAAVRLLVVLLPSYKAAAAVE</sequence>
<name>A0A3P3QEP1_9GAMM</name>
<evidence type="ECO:0000313" key="8">
    <source>
        <dbReference type="Proteomes" id="UP000276260"/>
    </source>
</evidence>
<dbReference type="InterPro" id="IPR051446">
    <property type="entry name" value="HTH_trans_reg/aminotransferase"/>
</dbReference>
<dbReference type="GO" id="GO:0008483">
    <property type="term" value="F:transaminase activity"/>
    <property type="evidence" value="ECO:0007669"/>
    <property type="project" value="UniProtKB-KW"/>
</dbReference>
<dbReference type="InterPro" id="IPR000524">
    <property type="entry name" value="Tscrpt_reg_HTH_GntR"/>
</dbReference>
<dbReference type="Gene3D" id="1.10.10.10">
    <property type="entry name" value="Winged helix-like DNA-binding domain superfamily/Winged helix DNA-binding domain"/>
    <property type="match status" value="1"/>
</dbReference>
<comment type="caution">
    <text evidence="7">The sequence shown here is derived from an EMBL/GenBank/DDBJ whole genome shotgun (WGS) entry which is preliminary data.</text>
</comment>
<dbReference type="Proteomes" id="UP000276260">
    <property type="component" value="Unassembled WGS sequence"/>
</dbReference>
<evidence type="ECO:0000256" key="5">
    <source>
        <dbReference type="ARBA" id="ARBA00023163"/>
    </source>
</evidence>
<evidence type="ECO:0000256" key="1">
    <source>
        <dbReference type="ARBA" id="ARBA00005384"/>
    </source>
</evidence>
<keyword evidence="7" id="KW-0808">Transferase</keyword>
<dbReference type="GO" id="GO:0030170">
    <property type="term" value="F:pyridoxal phosphate binding"/>
    <property type="evidence" value="ECO:0007669"/>
    <property type="project" value="InterPro"/>
</dbReference>
<dbReference type="AlphaFoldDB" id="A0A3P3QEP1"/>
<dbReference type="Pfam" id="PF00155">
    <property type="entry name" value="Aminotran_1_2"/>
    <property type="match status" value="1"/>
</dbReference>
<keyword evidence="4" id="KW-0238">DNA-binding</keyword>
<dbReference type="InterPro" id="IPR036390">
    <property type="entry name" value="WH_DNA-bd_sf"/>
</dbReference>
<dbReference type="OrthoDB" id="9808770at2"/>
<dbReference type="InterPro" id="IPR015424">
    <property type="entry name" value="PyrdxlP-dep_Trfase"/>
</dbReference>
<dbReference type="SUPFAM" id="SSF53383">
    <property type="entry name" value="PLP-dependent transferases"/>
    <property type="match status" value="1"/>
</dbReference>
<dbReference type="SMART" id="SM00345">
    <property type="entry name" value="HTH_GNTR"/>
    <property type="match status" value="1"/>
</dbReference>
<keyword evidence="3" id="KW-0805">Transcription regulation</keyword>
<dbReference type="PRINTS" id="PR00035">
    <property type="entry name" value="HTHGNTR"/>
</dbReference>
<dbReference type="CDD" id="cd00609">
    <property type="entry name" value="AAT_like"/>
    <property type="match status" value="1"/>
</dbReference>
<evidence type="ECO:0000313" key="7">
    <source>
        <dbReference type="EMBL" id="RRJ19578.1"/>
    </source>
</evidence>
<evidence type="ECO:0000259" key="6">
    <source>
        <dbReference type="PROSITE" id="PS50949"/>
    </source>
</evidence>
<reference evidence="7 8" key="1">
    <citation type="submission" date="2018-11" db="EMBL/GenBank/DDBJ databases">
        <title>Draft genome analysis of Rheinheimera mesophila isolated from an industrial waste site.</title>
        <authorList>
            <person name="Yu Q."/>
            <person name="Qi Y."/>
            <person name="Zhang H."/>
            <person name="Lu Y."/>
            <person name="Pu J."/>
        </authorList>
    </citation>
    <scope>NUCLEOTIDE SEQUENCE [LARGE SCALE GENOMIC DNA]</scope>
    <source>
        <strain evidence="7 8">IITR13</strain>
    </source>
</reference>
<evidence type="ECO:0000256" key="4">
    <source>
        <dbReference type="ARBA" id="ARBA00023125"/>
    </source>
</evidence>
<feature type="domain" description="HTH gntR-type" evidence="6">
    <location>
        <begin position="14"/>
        <end position="82"/>
    </location>
</feature>
<dbReference type="GO" id="GO:0003677">
    <property type="term" value="F:DNA binding"/>
    <property type="evidence" value="ECO:0007669"/>
    <property type="project" value="UniProtKB-KW"/>
</dbReference>
<dbReference type="PANTHER" id="PTHR46577">
    <property type="entry name" value="HTH-TYPE TRANSCRIPTIONAL REGULATORY PROTEIN GABR"/>
    <property type="match status" value="1"/>
</dbReference>
<dbReference type="GO" id="GO:0003700">
    <property type="term" value="F:DNA-binding transcription factor activity"/>
    <property type="evidence" value="ECO:0007669"/>
    <property type="project" value="InterPro"/>
</dbReference>
<dbReference type="CDD" id="cd07377">
    <property type="entry name" value="WHTH_GntR"/>
    <property type="match status" value="1"/>
</dbReference>
<dbReference type="PROSITE" id="PS50949">
    <property type="entry name" value="HTH_GNTR"/>
    <property type="match status" value="1"/>
</dbReference>
<keyword evidence="7" id="KW-0032">Aminotransferase</keyword>
<dbReference type="InterPro" id="IPR015421">
    <property type="entry name" value="PyrdxlP-dep_Trfase_major"/>
</dbReference>
<dbReference type="InterPro" id="IPR004839">
    <property type="entry name" value="Aminotransferase_I/II_large"/>
</dbReference>
<keyword evidence="5" id="KW-0804">Transcription</keyword>
<keyword evidence="8" id="KW-1185">Reference proteome</keyword>
<comment type="similarity">
    <text evidence="1">In the C-terminal section; belongs to the class-I pyridoxal-phosphate-dependent aminotransferase family.</text>
</comment>
<dbReference type="PANTHER" id="PTHR46577:SF1">
    <property type="entry name" value="HTH-TYPE TRANSCRIPTIONAL REGULATORY PROTEIN GABR"/>
    <property type="match status" value="1"/>
</dbReference>
<dbReference type="SUPFAM" id="SSF46785">
    <property type="entry name" value="Winged helix' DNA-binding domain"/>
    <property type="match status" value="1"/>
</dbReference>
<proteinExistence type="inferred from homology"/>
<dbReference type="Gene3D" id="3.40.640.10">
    <property type="entry name" value="Type I PLP-dependent aspartate aminotransferase-like (Major domain)"/>
    <property type="match status" value="1"/>
</dbReference>
<accession>A0A3P3QEP1</accession>
<protein>
    <submittedName>
        <fullName evidence="7">PLP-dependent aminotransferase family protein</fullName>
    </submittedName>
</protein>
<dbReference type="Pfam" id="PF00392">
    <property type="entry name" value="GntR"/>
    <property type="match status" value="1"/>
</dbReference>
<dbReference type="EMBL" id="RRCF01000004">
    <property type="protein sequence ID" value="RRJ19578.1"/>
    <property type="molecule type" value="Genomic_DNA"/>
</dbReference>
<evidence type="ECO:0000256" key="2">
    <source>
        <dbReference type="ARBA" id="ARBA00022898"/>
    </source>
</evidence>
<dbReference type="InterPro" id="IPR036388">
    <property type="entry name" value="WH-like_DNA-bd_sf"/>
</dbReference>
<evidence type="ECO:0000256" key="3">
    <source>
        <dbReference type="ARBA" id="ARBA00023015"/>
    </source>
</evidence>
<gene>
    <name evidence="7" type="ORF">EIK76_14090</name>
</gene>
<organism evidence="7 8">
    <name type="scientific">Rheinheimera mesophila</name>
    <dbReference type="NCBI Taxonomy" id="1547515"/>
    <lineage>
        <taxon>Bacteria</taxon>
        <taxon>Pseudomonadati</taxon>
        <taxon>Pseudomonadota</taxon>
        <taxon>Gammaproteobacteria</taxon>
        <taxon>Chromatiales</taxon>
        <taxon>Chromatiaceae</taxon>
        <taxon>Rheinheimera</taxon>
    </lineage>
</organism>